<dbReference type="Proteomes" id="UP001221757">
    <property type="component" value="Unassembled WGS sequence"/>
</dbReference>
<gene>
    <name evidence="4" type="ORF">B0H17DRAFT_1071039</name>
</gene>
<dbReference type="EMBL" id="JARKIE010000092">
    <property type="protein sequence ID" value="KAJ7686957.1"/>
    <property type="molecule type" value="Genomic_DNA"/>
</dbReference>
<name>A0AAD7DAE6_MYCRO</name>
<dbReference type="GO" id="GO:0050660">
    <property type="term" value="F:flavin adenine dinucleotide binding"/>
    <property type="evidence" value="ECO:0007669"/>
    <property type="project" value="InterPro"/>
</dbReference>
<keyword evidence="3" id="KW-0560">Oxidoreductase</keyword>
<protein>
    <recommendedName>
        <fullName evidence="6">FAD/NAD(P)-binding domain-containing protein</fullName>
    </recommendedName>
</protein>
<sequence length="594" mass="64707">MTPEETLAVAKNWLASLEAAKDEEAFAGHFSPTGWFRDLLCFSWDFRTIAGRPKIAEFLSHKSAGGNSRLAHAGLHDLKIDTTSAIGPPTMFPLPRNPNAQGVSAVFDFSLTSPPAKGRGFFRIVPDSEGGWKAYTLLTDLKNLVGHEEPSHRPRGYLDTTWEEVQARKIAEIEGDPTVLIIGGAQSGLMCAARFGRMGIRALVIEKTARIGDVWRNRYPNLSLHTTAHHSSRMETYPEFLPKGKIADFLEAYAVGQEIDVWLSSTIRPGPTYDNSTGRWSVEIDRGGNRVVLAPKHIVIATGNGRTRMPKWPGMDSFSGPLYHSDSHKGAAPFKGKKIIVVGACNAGADICKDFVLKGAEEVTMVQRSATCVISASTADKILFGPTAHLPSEDGDFMSHSMPPALLMKLAAGGGTQHLKNLDQKLHEGLANAGFKLTWELTPGGEQFGPLGFYLQRVASGSMLDMGCGQLIIDGKIKIKQGVEVERVEANGMVFKDGSRIPADVIVLATGNEPIIENAVTIFGEGITDKIGSKVWGLDDEGELIHAYRPTGAPGLWFTPGGFPQSRFFSRHLVRPLVPFPGGLRFRSWRRNWG</sequence>
<evidence type="ECO:0000256" key="3">
    <source>
        <dbReference type="ARBA" id="ARBA00023002"/>
    </source>
</evidence>
<keyword evidence="1" id="KW-0285">Flavoprotein</keyword>
<organism evidence="4 5">
    <name type="scientific">Mycena rosella</name>
    <name type="common">Pink bonnet</name>
    <name type="synonym">Agaricus rosellus</name>
    <dbReference type="NCBI Taxonomy" id="1033263"/>
    <lineage>
        <taxon>Eukaryota</taxon>
        <taxon>Fungi</taxon>
        <taxon>Dikarya</taxon>
        <taxon>Basidiomycota</taxon>
        <taxon>Agaricomycotina</taxon>
        <taxon>Agaricomycetes</taxon>
        <taxon>Agaricomycetidae</taxon>
        <taxon>Agaricales</taxon>
        <taxon>Marasmiineae</taxon>
        <taxon>Mycenaceae</taxon>
        <taxon>Mycena</taxon>
    </lineage>
</organism>
<proteinExistence type="predicted"/>
<dbReference type="Pfam" id="PF00743">
    <property type="entry name" value="FMO-like"/>
    <property type="match status" value="1"/>
</dbReference>
<reference evidence="4" key="1">
    <citation type="submission" date="2023-03" db="EMBL/GenBank/DDBJ databases">
        <title>Massive genome expansion in bonnet fungi (Mycena s.s.) driven by repeated elements and novel gene families across ecological guilds.</title>
        <authorList>
            <consortium name="Lawrence Berkeley National Laboratory"/>
            <person name="Harder C.B."/>
            <person name="Miyauchi S."/>
            <person name="Viragh M."/>
            <person name="Kuo A."/>
            <person name="Thoen E."/>
            <person name="Andreopoulos B."/>
            <person name="Lu D."/>
            <person name="Skrede I."/>
            <person name="Drula E."/>
            <person name="Henrissat B."/>
            <person name="Morin E."/>
            <person name="Kohler A."/>
            <person name="Barry K."/>
            <person name="LaButti K."/>
            <person name="Morin E."/>
            <person name="Salamov A."/>
            <person name="Lipzen A."/>
            <person name="Mereny Z."/>
            <person name="Hegedus B."/>
            <person name="Baldrian P."/>
            <person name="Stursova M."/>
            <person name="Weitz H."/>
            <person name="Taylor A."/>
            <person name="Grigoriev I.V."/>
            <person name="Nagy L.G."/>
            <person name="Martin F."/>
            <person name="Kauserud H."/>
        </authorList>
    </citation>
    <scope>NUCLEOTIDE SEQUENCE</scope>
    <source>
        <strain evidence="4">CBHHK067</strain>
    </source>
</reference>
<accession>A0AAD7DAE6</accession>
<dbReference type="Gene3D" id="3.50.50.60">
    <property type="entry name" value="FAD/NAD(P)-binding domain"/>
    <property type="match status" value="1"/>
</dbReference>
<keyword evidence="2" id="KW-0274">FAD</keyword>
<dbReference type="GO" id="GO:0004499">
    <property type="term" value="F:N,N-dimethylaniline monooxygenase activity"/>
    <property type="evidence" value="ECO:0007669"/>
    <property type="project" value="InterPro"/>
</dbReference>
<dbReference type="AlphaFoldDB" id="A0AAD7DAE6"/>
<dbReference type="InterPro" id="IPR050982">
    <property type="entry name" value="Auxin_biosynth/cation_transpt"/>
</dbReference>
<dbReference type="PANTHER" id="PTHR43539:SF68">
    <property type="entry name" value="FLAVIN-BINDING MONOOXYGENASE-LIKE PROTEIN (AFU_ORTHOLOGUE AFUA_4G09220)"/>
    <property type="match status" value="1"/>
</dbReference>
<evidence type="ECO:0008006" key="6">
    <source>
        <dbReference type="Google" id="ProtNLM"/>
    </source>
</evidence>
<dbReference type="InterPro" id="IPR020946">
    <property type="entry name" value="Flavin_mOase-like"/>
</dbReference>
<dbReference type="GO" id="GO:0050661">
    <property type="term" value="F:NADP binding"/>
    <property type="evidence" value="ECO:0007669"/>
    <property type="project" value="InterPro"/>
</dbReference>
<evidence type="ECO:0000313" key="5">
    <source>
        <dbReference type="Proteomes" id="UP001221757"/>
    </source>
</evidence>
<evidence type="ECO:0000256" key="1">
    <source>
        <dbReference type="ARBA" id="ARBA00022630"/>
    </source>
</evidence>
<dbReference type="PRINTS" id="PR00368">
    <property type="entry name" value="FADPNR"/>
</dbReference>
<evidence type="ECO:0000256" key="2">
    <source>
        <dbReference type="ARBA" id="ARBA00022827"/>
    </source>
</evidence>
<dbReference type="PANTHER" id="PTHR43539">
    <property type="entry name" value="FLAVIN-BINDING MONOOXYGENASE-LIKE PROTEIN (AFU_ORTHOLOGUE AFUA_4G09220)"/>
    <property type="match status" value="1"/>
</dbReference>
<dbReference type="SUPFAM" id="SSF51905">
    <property type="entry name" value="FAD/NAD(P)-binding domain"/>
    <property type="match status" value="1"/>
</dbReference>
<comment type="caution">
    <text evidence="4">The sequence shown here is derived from an EMBL/GenBank/DDBJ whole genome shotgun (WGS) entry which is preliminary data.</text>
</comment>
<keyword evidence="5" id="KW-1185">Reference proteome</keyword>
<evidence type="ECO:0000313" key="4">
    <source>
        <dbReference type="EMBL" id="KAJ7686957.1"/>
    </source>
</evidence>
<dbReference type="PRINTS" id="PR00411">
    <property type="entry name" value="PNDRDTASEI"/>
</dbReference>
<dbReference type="InterPro" id="IPR036188">
    <property type="entry name" value="FAD/NAD-bd_sf"/>
</dbReference>